<evidence type="ECO:0000256" key="3">
    <source>
        <dbReference type="ARBA" id="ARBA00022475"/>
    </source>
</evidence>
<dbReference type="InterPro" id="IPR001036">
    <property type="entry name" value="Acrflvin-R"/>
</dbReference>
<feature type="domain" description="SecDF P1 head subdomain" evidence="13">
    <location>
        <begin position="212"/>
        <end position="315"/>
    </location>
</feature>
<evidence type="ECO:0000256" key="1">
    <source>
        <dbReference type="ARBA" id="ARBA00004651"/>
    </source>
</evidence>
<dbReference type="Pfam" id="PF02355">
    <property type="entry name" value="SecD_SecF_C"/>
    <property type="match status" value="1"/>
</dbReference>
<keyword evidence="7 9" id="KW-0811">Translocation</keyword>
<dbReference type="PRINTS" id="PR00702">
    <property type="entry name" value="ACRIFLAVINRP"/>
</dbReference>
<evidence type="ECO:0000313" key="15">
    <source>
        <dbReference type="Proteomes" id="UP000318093"/>
    </source>
</evidence>
<evidence type="ECO:0000259" key="12">
    <source>
        <dbReference type="Pfam" id="PF21760"/>
    </source>
</evidence>
<dbReference type="AlphaFoldDB" id="A0A537JPC5"/>
<dbReference type="Pfam" id="PF22599">
    <property type="entry name" value="SecDF_P1_head"/>
    <property type="match status" value="1"/>
</dbReference>
<evidence type="ECO:0000259" key="13">
    <source>
        <dbReference type="Pfam" id="PF22599"/>
    </source>
</evidence>
<dbReference type="NCBIfam" id="TIGR00916">
    <property type="entry name" value="2A0604s01"/>
    <property type="match status" value="1"/>
</dbReference>
<feature type="transmembrane region" description="Helical" evidence="9">
    <location>
        <begin position="68"/>
        <end position="88"/>
    </location>
</feature>
<feature type="transmembrane region" description="Helical" evidence="9">
    <location>
        <begin position="390"/>
        <end position="409"/>
    </location>
</feature>
<comment type="subunit">
    <text evidence="9">Forms a complex with SecF. Part of the essential Sec protein translocation apparatus which comprises SecA, SecYEG and auxiliary proteins SecDF. Other proteins may also be involved.</text>
</comment>
<dbReference type="GO" id="GO:0006605">
    <property type="term" value="P:protein targeting"/>
    <property type="evidence" value="ECO:0007669"/>
    <property type="project" value="UniProtKB-UniRule"/>
</dbReference>
<proteinExistence type="inferred from homology"/>
<comment type="subcellular location">
    <subcellularLocation>
        <location evidence="1 9">Cell membrane</location>
        <topology evidence="1 9">Multi-pass membrane protein</topology>
    </subcellularLocation>
</comment>
<dbReference type="GO" id="GO:0015450">
    <property type="term" value="F:protein-transporting ATPase activity"/>
    <property type="evidence" value="ECO:0007669"/>
    <property type="project" value="InterPro"/>
</dbReference>
<dbReference type="InterPro" id="IPR054384">
    <property type="entry name" value="SecDF_P1_head"/>
</dbReference>
<keyword evidence="3 9" id="KW-1003">Cell membrane</keyword>
<dbReference type="InterPro" id="IPR005791">
    <property type="entry name" value="SecD"/>
</dbReference>
<evidence type="ECO:0000256" key="10">
    <source>
        <dbReference type="SAM" id="MobiDB-lite"/>
    </source>
</evidence>
<dbReference type="Gene3D" id="1.20.1640.10">
    <property type="entry name" value="Multidrug efflux transporter AcrB transmembrane domain"/>
    <property type="match status" value="1"/>
</dbReference>
<dbReference type="HAMAP" id="MF_01463_B">
    <property type="entry name" value="SecD_B"/>
    <property type="match status" value="1"/>
</dbReference>
<feature type="transmembrane region" description="Helical" evidence="9">
    <location>
        <begin position="461"/>
        <end position="485"/>
    </location>
</feature>
<keyword evidence="8 9" id="KW-0472">Membrane</keyword>
<dbReference type="InterPro" id="IPR022813">
    <property type="entry name" value="SecD/SecF_arch_bac"/>
</dbReference>
<dbReference type="PANTHER" id="PTHR30081:SF1">
    <property type="entry name" value="PROTEIN TRANSLOCASE SUBUNIT SECD"/>
    <property type="match status" value="1"/>
</dbReference>
<dbReference type="NCBIfam" id="TIGR01129">
    <property type="entry name" value="secD"/>
    <property type="match status" value="1"/>
</dbReference>
<evidence type="ECO:0000256" key="4">
    <source>
        <dbReference type="ARBA" id="ARBA00022692"/>
    </source>
</evidence>
<feature type="region of interest" description="Disordered" evidence="10">
    <location>
        <begin position="1"/>
        <end position="39"/>
    </location>
</feature>
<keyword evidence="6 9" id="KW-1133">Transmembrane helix</keyword>
<evidence type="ECO:0000256" key="5">
    <source>
        <dbReference type="ARBA" id="ARBA00022927"/>
    </source>
</evidence>
<evidence type="ECO:0000256" key="8">
    <source>
        <dbReference type="ARBA" id="ARBA00023136"/>
    </source>
</evidence>
<comment type="caution">
    <text evidence="14">The sequence shown here is derived from an EMBL/GenBank/DDBJ whole genome shotgun (WGS) entry which is preliminary data.</text>
</comment>
<feature type="domain" description="Protein translocase subunit SecDF P1" evidence="12">
    <location>
        <begin position="133"/>
        <end position="189"/>
    </location>
</feature>
<keyword evidence="5 9" id="KW-0653">Protein transport</keyword>
<feature type="transmembrane region" description="Helical" evidence="9">
    <location>
        <begin position="430"/>
        <end position="455"/>
    </location>
</feature>
<dbReference type="PANTHER" id="PTHR30081">
    <property type="entry name" value="PROTEIN-EXPORT MEMBRANE PROTEIN SEC"/>
    <property type="match status" value="1"/>
</dbReference>
<feature type="domain" description="Protein export membrane protein SecD/SecF C-terminal" evidence="11">
    <location>
        <begin position="321"/>
        <end position="485"/>
    </location>
</feature>
<reference evidence="14 15" key="1">
    <citation type="journal article" date="2019" name="Nat. Microbiol.">
        <title>Mediterranean grassland soil C-N compound turnover is dependent on rainfall and depth, and is mediated by genomically divergent microorganisms.</title>
        <authorList>
            <person name="Diamond S."/>
            <person name="Andeer P.F."/>
            <person name="Li Z."/>
            <person name="Crits-Christoph A."/>
            <person name="Burstein D."/>
            <person name="Anantharaman K."/>
            <person name="Lane K.R."/>
            <person name="Thomas B.C."/>
            <person name="Pan C."/>
            <person name="Northen T.R."/>
            <person name="Banfield J.F."/>
        </authorList>
    </citation>
    <scope>NUCLEOTIDE SEQUENCE [LARGE SCALE GENOMIC DNA]</scope>
    <source>
        <strain evidence="14">NP_6</strain>
    </source>
</reference>
<evidence type="ECO:0000313" key="14">
    <source>
        <dbReference type="EMBL" id="TMI85383.1"/>
    </source>
</evidence>
<comment type="similarity">
    <text evidence="9">Belongs to the SecD/SecF family. SecD subfamily.</text>
</comment>
<dbReference type="GO" id="GO:0005886">
    <property type="term" value="C:plasma membrane"/>
    <property type="evidence" value="ECO:0007669"/>
    <property type="project" value="UniProtKB-SubCell"/>
</dbReference>
<sequence length="517" mass="55014">MKHQSPDPYTCPNWAVGRQPGRTRPRPARFDGLTSRGGGRYNGARRLRAFFVSRGGERSVKLGHPVRLLGVVLIAVAAFLIAFEPVAFPGGPTTPRFQTPGLHLNLGLDLRGGSHIVLQAKATPETPISNDAMDGVLKVIRNRIDQLGVAEPVITRQGRDRIVAELPGIENPQRAIELIGKTALLEFVDTGSTSLPRGAEWTGPDTAVIPDNKTTAKIPKKVILTGADLIDARTQFDQFGRPNVAFTFRSSAAKKFEDYTSKNIGKYLTIVLDNRVISSPVINSPIPGGRGVIEGGFTLESARDLAVLLRGGALPLPVAVVENRTIGPLLGRDSIDRSLRAGYIAFVLVGLFMALYYRFPGILADLALGVYTLMLFALLTLIGATLTLPGIAGFILSLGVAVDANVIIFEKVKEELRGGKSLRTAVGTGWSRAVVTIFDSNTTTLIGAAVLLWLGTGPVRGFAVTLILGILTSIFTAILVTRVLVDLALESSAAGWVQALAKTGADRRPAPAVGAGE</sequence>
<dbReference type="GO" id="GO:0065002">
    <property type="term" value="P:intracellular protein transmembrane transport"/>
    <property type="evidence" value="ECO:0007669"/>
    <property type="project" value="UniProtKB-UniRule"/>
</dbReference>
<dbReference type="Gene3D" id="3.30.1360.200">
    <property type="match status" value="1"/>
</dbReference>
<gene>
    <name evidence="9 14" type="primary">secD</name>
    <name evidence="14" type="ORF">E6H03_00510</name>
</gene>
<dbReference type="InterPro" id="IPR048631">
    <property type="entry name" value="SecD_1st"/>
</dbReference>
<dbReference type="Gene3D" id="3.30.70.3400">
    <property type="match status" value="1"/>
</dbReference>
<dbReference type="Proteomes" id="UP000318093">
    <property type="component" value="Unassembled WGS sequence"/>
</dbReference>
<dbReference type="SUPFAM" id="SSF82866">
    <property type="entry name" value="Multidrug efflux transporter AcrB transmembrane domain"/>
    <property type="match status" value="1"/>
</dbReference>
<feature type="transmembrane region" description="Helical" evidence="9">
    <location>
        <begin position="366"/>
        <end position="384"/>
    </location>
</feature>
<evidence type="ECO:0000256" key="7">
    <source>
        <dbReference type="ARBA" id="ARBA00023010"/>
    </source>
</evidence>
<feature type="transmembrane region" description="Helical" evidence="9">
    <location>
        <begin position="341"/>
        <end position="359"/>
    </location>
</feature>
<dbReference type="EMBL" id="VBAN01000013">
    <property type="protein sequence ID" value="TMI85383.1"/>
    <property type="molecule type" value="Genomic_DNA"/>
</dbReference>
<dbReference type="GO" id="GO:0043952">
    <property type="term" value="P:protein transport by the Sec complex"/>
    <property type="evidence" value="ECO:0007669"/>
    <property type="project" value="UniProtKB-UniRule"/>
</dbReference>
<accession>A0A537JPC5</accession>
<dbReference type="InterPro" id="IPR055344">
    <property type="entry name" value="SecD_SecF_C_bact"/>
</dbReference>
<name>A0A537JPC5_9BACT</name>
<evidence type="ECO:0000256" key="6">
    <source>
        <dbReference type="ARBA" id="ARBA00022989"/>
    </source>
</evidence>
<comment type="function">
    <text evidence="9">Part of the Sec protein translocase complex. Interacts with the SecYEG preprotein conducting channel. SecDF uses the proton motive force (PMF) to complete protein translocation after the ATP-dependent function of SecA.</text>
</comment>
<dbReference type="Pfam" id="PF21760">
    <property type="entry name" value="SecD_1st"/>
    <property type="match status" value="1"/>
</dbReference>
<evidence type="ECO:0000256" key="9">
    <source>
        <dbReference type="HAMAP-Rule" id="MF_01463"/>
    </source>
</evidence>
<dbReference type="FunFam" id="1.20.1640.10:FF:000004">
    <property type="entry name" value="Protein translocase subunit SecD"/>
    <property type="match status" value="1"/>
</dbReference>
<evidence type="ECO:0000259" key="11">
    <source>
        <dbReference type="Pfam" id="PF02355"/>
    </source>
</evidence>
<keyword evidence="4 9" id="KW-0812">Transmembrane</keyword>
<protein>
    <recommendedName>
        <fullName evidence="9">Protein translocase subunit SecD</fullName>
    </recommendedName>
</protein>
<keyword evidence="2 9" id="KW-0813">Transport</keyword>
<organism evidence="14 15">
    <name type="scientific">Candidatus Segetimicrobium genomatis</name>
    <dbReference type="NCBI Taxonomy" id="2569760"/>
    <lineage>
        <taxon>Bacteria</taxon>
        <taxon>Bacillati</taxon>
        <taxon>Candidatus Sysuimicrobiota</taxon>
        <taxon>Candidatus Sysuimicrobiia</taxon>
        <taxon>Candidatus Sysuimicrobiales</taxon>
        <taxon>Candidatus Segetimicrobiaceae</taxon>
        <taxon>Candidatus Segetimicrobium</taxon>
    </lineage>
</organism>
<dbReference type="InterPro" id="IPR022646">
    <property type="entry name" value="SecD/SecF_CS"/>
</dbReference>
<dbReference type="InterPro" id="IPR048634">
    <property type="entry name" value="SecD_SecF_C"/>
</dbReference>
<dbReference type="Pfam" id="PF07549">
    <property type="entry name" value="Sec_GG"/>
    <property type="match status" value="1"/>
</dbReference>
<evidence type="ECO:0000256" key="2">
    <source>
        <dbReference type="ARBA" id="ARBA00022448"/>
    </source>
</evidence>